<feature type="compositionally biased region" description="Acidic residues" evidence="1">
    <location>
        <begin position="131"/>
        <end position="145"/>
    </location>
</feature>
<dbReference type="PROSITE" id="PS00028">
    <property type="entry name" value="ZINC_FINGER_C2H2_1"/>
    <property type="match status" value="1"/>
</dbReference>
<proteinExistence type="predicted"/>
<organism evidence="3 4">
    <name type="scientific">Phytophthora oleae</name>
    <dbReference type="NCBI Taxonomy" id="2107226"/>
    <lineage>
        <taxon>Eukaryota</taxon>
        <taxon>Sar</taxon>
        <taxon>Stramenopiles</taxon>
        <taxon>Oomycota</taxon>
        <taxon>Peronosporomycetes</taxon>
        <taxon>Peronosporales</taxon>
        <taxon>Peronosporaceae</taxon>
        <taxon>Phytophthora</taxon>
    </lineage>
</organism>
<keyword evidence="4" id="KW-1185">Reference proteome</keyword>
<dbReference type="InterPro" id="IPR013087">
    <property type="entry name" value="Znf_C2H2_type"/>
</dbReference>
<name>A0ABD3FDR2_9STRA</name>
<dbReference type="EMBL" id="JBIMZQ010000027">
    <property type="protein sequence ID" value="KAL3663624.1"/>
    <property type="molecule type" value="Genomic_DNA"/>
</dbReference>
<feature type="domain" description="C2H2-type" evidence="2">
    <location>
        <begin position="74"/>
        <end position="95"/>
    </location>
</feature>
<feature type="region of interest" description="Disordered" evidence="1">
    <location>
        <begin position="56"/>
        <end position="160"/>
    </location>
</feature>
<feature type="compositionally biased region" description="Basic and acidic residues" evidence="1">
    <location>
        <begin position="56"/>
        <end position="73"/>
    </location>
</feature>
<feature type="compositionally biased region" description="Basic and acidic residues" evidence="1">
    <location>
        <begin position="106"/>
        <end position="130"/>
    </location>
</feature>
<dbReference type="AlphaFoldDB" id="A0ABD3FDR2"/>
<evidence type="ECO:0000259" key="2">
    <source>
        <dbReference type="PROSITE" id="PS00028"/>
    </source>
</evidence>
<protein>
    <recommendedName>
        <fullName evidence="2">C2H2-type domain-containing protein</fullName>
    </recommendedName>
</protein>
<accession>A0ABD3FDR2</accession>
<dbReference type="Proteomes" id="UP001632037">
    <property type="component" value="Unassembled WGS sequence"/>
</dbReference>
<reference evidence="3 4" key="1">
    <citation type="submission" date="2024-09" db="EMBL/GenBank/DDBJ databases">
        <title>Genome sequencing and assembly of Phytophthora oleae, isolate VK10A, causative agent of rot of olive drupes.</title>
        <authorList>
            <person name="Conti Taguali S."/>
            <person name="Riolo M."/>
            <person name="La Spada F."/>
            <person name="Cacciola S.O."/>
            <person name="Dionisio G."/>
        </authorList>
    </citation>
    <scope>NUCLEOTIDE SEQUENCE [LARGE SCALE GENOMIC DNA]</scope>
    <source>
        <strain evidence="3 4">VK10A</strain>
    </source>
</reference>
<comment type="caution">
    <text evidence="3">The sequence shown here is derived from an EMBL/GenBank/DDBJ whole genome shotgun (WGS) entry which is preliminary data.</text>
</comment>
<evidence type="ECO:0000256" key="1">
    <source>
        <dbReference type="SAM" id="MobiDB-lite"/>
    </source>
</evidence>
<sequence length="160" mass="18557">MNVRLHCYVRVRGIAQKDNATEAVVFSSYMCDYCSLKCQSLLHRRNHLRYCSKNPDKERTKAKRAKADDRGDHCSPCNRSFDKRSMYHQHNCRRHPKKPKVLHTTESGKEESEGAGEDSERERAEEREEERAEEGEDESEEESKDESEGKGQESSSDESE</sequence>
<feature type="compositionally biased region" description="Basic residues" evidence="1">
    <location>
        <begin position="86"/>
        <end position="101"/>
    </location>
</feature>
<evidence type="ECO:0000313" key="3">
    <source>
        <dbReference type="EMBL" id="KAL3663624.1"/>
    </source>
</evidence>
<evidence type="ECO:0000313" key="4">
    <source>
        <dbReference type="Proteomes" id="UP001632037"/>
    </source>
</evidence>
<gene>
    <name evidence="3" type="ORF">V7S43_011510</name>
</gene>